<dbReference type="Gene3D" id="3.40.50.720">
    <property type="entry name" value="NAD(P)-binding Rossmann-like Domain"/>
    <property type="match status" value="1"/>
</dbReference>
<sequence length="108" mass="12664">MGAPFKLSQDNIELQFATNHLGHFLLTNLLLDTMKKTYYKSKKEGRIVNVSSDAHRYTYREGIRFDRISDEKGYSNFFAYCQSKLANLLHSYELARRFKVFSSVHKSM</sequence>
<proteinExistence type="predicted"/>
<protein>
    <submittedName>
        <fullName evidence="1">Uncharacterized protein</fullName>
    </submittedName>
</protein>
<dbReference type="STRING" id="49390.A0A068U9L2"/>
<name>A0A068U9L2_COFCA</name>
<evidence type="ECO:0000313" key="1">
    <source>
        <dbReference type="EMBL" id="CDP05171.1"/>
    </source>
</evidence>
<dbReference type="InterPro" id="IPR002347">
    <property type="entry name" value="SDR_fam"/>
</dbReference>
<dbReference type="InParanoid" id="A0A068U9L2"/>
<dbReference type="PhylomeDB" id="A0A068U9L2"/>
<gene>
    <name evidence="1" type="ORF">GSCOC_T00020126001</name>
</gene>
<dbReference type="InterPro" id="IPR055280">
    <property type="entry name" value="TIC32"/>
</dbReference>
<accession>A0A068U9L2</accession>
<dbReference type="OrthoDB" id="191139at2759"/>
<dbReference type="OMA" id="THHWANL"/>
<dbReference type="Pfam" id="PF00106">
    <property type="entry name" value="adh_short"/>
    <property type="match status" value="1"/>
</dbReference>
<dbReference type="PANTHER" id="PTHR48476">
    <property type="entry name" value="SHORT-CHAIN DEHYDROGENASE TIC 32, CHLOROPLASTIC-LIKE"/>
    <property type="match status" value="1"/>
</dbReference>
<dbReference type="Proteomes" id="UP000295252">
    <property type="component" value="Chromosome IV"/>
</dbReference>
<reference evidence="2" key="1">
    <citation type="journal article" date="2014" name="Science">
        <title>The coffee genome provides insight into the convergent evolution of caffeine biosynthesis.</title>
        <authorList>
            <person name="Denoeud F."/>
            <person name="Carretero-Paulet L."/>
            <person name="Dereeper A."/>
            <person name="Droc G."/>
            <person name="Guyot R."/>
            <person name="Pietrella M."/>
            <person name="Zheng C."/>
            <person name="Alberti A."/>
            <person name="Anthony F."/>
            <person name="Aprea G."/>
            <person name="Aury J.M."/>
            <person name="Bento P."/>
            <person name="Bernard M."/>
            <person name="Bocs S."/>
            <person name="Campa C."/>
            <person name="Cenci A."/>
            <person name="Combes M.C."/>
            <person name="Crouzillat D."/>
            <person name="Da Silva C."/>
            <person name="Daddiego L."/>
            <person name="De Bellis F."/>
            <person name="Dussert S."/>
            <person name="Garsmeur O."/>
            <person name="Gayraud T."/>
            <person name="Guignon V."/>
            <person name="Jahn K."/>
            <person name="Jamilloux V."/>
            <person name="Joet T."/>
            <person name="Labadie K."/>
            <person name="Lan T."/>
            <person name="Leclercq J."/>
            <person name="Lepelley M."/>
            <person name="Leroy T."/>
            <person name="Li L.T."/>
            <person name="Librado P."/>
            <person name="Lopez L."/>
            <person name="Munoz A."/>
            <person name="Noel B."/>
            <person name="Pallavicini A."/>
            <person name="Perrotta G."/>
            <person name="Poncet V."/>
            <person name="Pot D."/>
            <person name="Priyono X."/>
            <person name="Rigoreau M."/>
            <person name="Rouard M."/>
            <person name="Rozas J."/>
            <person name="Tranchant-Dubreuil C."/>
            <person name="VanBuren R."/>
            <person name="Zhang Q."/>
            <person name="Andrade A.C."/>
            <person name="Argout X."/>
            <person name="Bertrand B."/>
            <person name="de Kochko A."/>
            <person name="Graziosi G."/>
            <person name="Henry R.J."/>
            <person name="Jayarama X."/>
            <person name="Ming R."/>
            <person name="Nagai C."/>
            <person name="Rounsley S."/>
            <person name="Sankoff D."/>
            <person name="Giuliano G."/>
            <person name="Albert V.A."/>
            <person name="Wincker P."/>
            <person name="Lashermes P."/>
        </authorList>
    </citation>
    <scope>NUCLEOTIDE SEQUENCE [LARGE SCALE GENOMIC DNA]</scope>
    <source>
        <strain evidence="2">cv. DH200-94</strain>
    </source>
</reference>
<dbReference type="SUPFAM" id="SSF51735">
    <property type="entry name" value="NAD(P)-binding Rossmann-fold domains"/>
    <property type="match status" value="1"/>
</dbReference>
<dbReference type="Gramene" id="CDP05171">
    <property type="protein sequence ID" value="CDP05171"/>
    <property type="gene ID" value="GSCOC_T00020126001"/>
</dbReference>
<dbReference type="EMBL" id="HG739099">
    <property type="protein sequence ID" value="CDP05171.1"/>
    <property type="molecule type" value="Genomic_DNA"/>
</dbReference>
<dbReference type="PANTHER" id="PTHR48476:SF1">
    <property type="entry name" value="SHORT-CHAIN DEHYDROGENASE TIC 32, CHLOROPLASTIC-LIKE"/>
    <property type="match status" value="1"/>
</dbReference>
<dbReference type="AlphaFoldDB" id="A0A068U9L2"/>
<keyword evidence="2" id="KW-1185">Reference proteome</keyword>
<organism evidence="1 2">
    <name type="scientific">Coffea canephora</name>
    <name type="common">Robusta coffee</name>
    <dbReference type="NCBI Taxonomy" id="49390"/>
    <lineage>
        <taxon>Eukaryota</taxon>
        <taxon>Viridiplantae</taxon>
        <taxon>Streptophyta</taxon>
        <taxon>Embryophyta</taxon>
        <taxon>Tracheophyta</taxon>
        <taxon>Spermatophyta</taxon>
        <taxon>Magnoliopsida</taxon>
        <taxon>eudicotyledons</taxon>
        <taxon>Gunneridae</taxon>
        <taxon>Pentapetalae</taxon>
        <taxon>asterids</taxon>
        <taxon>lamiids</taxon>
        <taxon>Gentianales</taxon>
        <taxon>Rubiaceae</taxon>
        <taxon>Ixoroideae</taxon>
        <taxon>Gardenieae complex</taxon>
        <taxon>Bertiereae - Coffeeae clade</taxon>
        <taxon>Coffeeae</taxon>
        <taxon>Coffea</taxon>
    </lineage>
</organism>
<dbReference type="InterPro" id="IPR036291">
    <property type="entry name" value="NAD(P)-bd_dom_sf"/>
</dbReference>
<evidence type="ECO:0000313" key="2">
    <source>
        <dbReference type="Proteomes" id="UP000295252"/>
    </source>
</evidence>